<dbReference type="PANTHER" id="PTHR28260:SF1">
    <property type="entry name" value="SPINDLE POLE BODY COMPONENT SPC105"/>
    <property type="match status" value="1"/>
</dbReference>
<feature type="region of interest" description="Disordered" evidence="2">
    <location>
        <begin position="153"/>
        <end position="172"/>
    </location>
</feature>
<dbReference type="Pfam" id="PF15402">
    <property type="entry name" value="MELT_2"/>
    <property type="match status" value="2"/>
</dbReference>
<protein>
    <recommendedName>
        <fullName evidence="3">Spc7 kinetochore protein domain-containing protein</fullName>
    </recommendedName>
</protein>
<dbReference type="InterPro" id="IPR040850">
    <property type="entry name" value="Knl1_RWD_C"/>
</dbReference>
<organism evidence="5">
    <name type="scientific">Pneumocystis jirovecii</name>
    <name type="common">Human pneumocystis pneumonia agent</name>
    <dbReference type="NCBI Taxonomy" id="42068"/>
    <lineage>
        <taxon>Eukaryota</taxon>
        <taxon>Fungi</taxon>
        <taxon>Dikarya</taxon>
        <taxon>Ascomycota</taxon>
        <taxon>Taphrinomycotina</taxon>
        <taxon>Pneumocystomycetes</taxon>
        <taxon>Pneumocystaceae</taxon>
        <taxon>Pneumocystis</taxon>
    </lineage>
</organism>
<gene>
    <name evidence="4" type="ORF">PNEJI1_001601</name>
</gene>
<evidence type="ECO:0000313" key="5">
    <source>
        <dbReference type="Proteomes" id="UP000010422"/>
    </source>
</evidence>
<dbReference type="SMART" id="SM00787">
    <property type="entry name" value="Spc7"/>
    <property type="match status" value="1"/>
</dbReference>
<dbReference type="STRING" id="1209962.L0PA06"/>
<dbReference type="GO" id="GO:0034501">
    <property type="term" value="P:protein localization to kinetochore"/>
    <property type="evidence" value="ECO:0007669"/>
    <property type="project" value="TreeGrafter"/>
</dbReference>
<dbReference type="FunCoup" id="L0PA06">
    <property type="interactions" value="48"/>
</dbReference>
<evidence type="ECO:0000256" key="1">
    <source>
        <dbReference type="SAM" id="Coils"/>
    </source>
</evidence>
<feature type="non-terminal residue" evidence="4">
    <location>
        <position position="1119"/>
    </location>
</feature>
<dbReference type="EMBL" id="CAKM01000151">
    <property type="protein sequence ID" value="CCJ29052.1"/>
    <property type="molecule type" value="Genomic_DNA"/>
</dbReference>
<dbReference type="PANTHER" id="PTHR28260">
    <property type="entry name" value="SPINDLE POLE BODY COMPONENT SPC105"/>
    <property type="match status" value="1"/>
</dbReference>
<proteinExistence type="predicted"/>
<dbReference type="Proteomes" id="UP000010422">
    <property type="component" value="Unassembled WGS sequence"/>
</dbReference>
<comment type="caution">
    <text evidence="4">The sequence shown here is derived from an EMBL/GenBank/DDBJ whole genome shotgun (WGS) entry which is preliminary data.</text>
</comment>
<dbReference type="GO" id="GO:0000776">
    <property type="term" value="C:kinetochore"/>
    <property type="evidence" value="ECO:0007669"/>
    <property type="project" value="TreeGrafter"/>
</dbReference>
<reference evidence="4 5" key="1">
    <citation type="journal article" date="2012" name="MBio">
        <title>De novo assembly of the Pneumocystis jirovecii genome from a single bronchoalveolar lavage fluid specimen from a patient.</title>
        <authorList>
            <person name="Cisse O.H."/>
            <person name="Pagni M."/>
            <person name="Hauser P.M."/>
        </authorList>
    </citation>
    <scope>NUCLEOTIDE SEQUENCE [LARGE SCALE GENOMIC DNA]</scope>
    <source>
        <strain evidence="4 5">SE8</strain>
    </source>
</reference>
<dbReference type="Pfam" id="PF08317">
    <property type="entry name" value="Spc7"/>
    <property type="match status" value="1"/>
</dbReference>
<dbReference type="InterPro" id="IPR033338">
    <property type="entry name" value="Spc105/Spc7"/>
</dbReference>
<accession>L0PA06</accession>
<name>L0PA06_PNEJI</name>
<feature type="compositionally biased region" description="Low complexity" evidence="2">
    <location>
        <begin position="158"/>
        <end position="172"/>
    </location>
</feature>
<sequence length="1119" mass="127990">MTITKSPGSSWKCLRQEILNKDVLNKENISPIKTNLPIPKEGVHIKRSKSLSGIEDEQFSMFPIIKQELKSTLTVPNKGILKRSLYSSDCSYDSTSKNDMDNHTVIGIMQVALKEEAENDSGNDEIKKSRKLKGLNRRVSFASHASVRLFEKEQEFRSPNSTPSSQSSLLSDQKSLLSPIKRNFKYQKSLLLNNSPKTPSPIKRISPVKSSRLYINSPVPISQGHKVLDDLNQHDSEMVEDACCFNFQESVSKDHFFDYKNNSNSKDIDGEMTMDLTEIISKSVFEEKKSDEITVNMINTATGSLFEEDLAEKTMDLTKVIPGSIFQGNKENFTAHSTEIVDNASFEKNSLEEVKMDLTLALGKIHASKNAIDHINFHLQSDKNSNSNENQDIFVKENNQLSESLGIRFMELENSVDSKFLNNDIDSDKDIAEIAGTILKRVNEIDQKDGLTMDFTTAIGNVLSVNGEIKESSDTFSSVCLERKSSSIQKKIYCDSSSNCFLHDDYYKSAVIYDDDNTVDMNLTKTVPYVLEVNNLSSKKKEETRTSDQCNDITSNIDMTKLFDTKLKSPQRILRNGVLAIDALFGKKALNTNNIRRISDISVPVQLGSPKAAELLKSRKSISGFEEMKLAGLGSPANKIVIGKKSMWENEVAKVCTSILNDFDIKSRIIQLTPKKNDTLSQSLATQNVLKSATFQDSGSELKRNCENTLNNIYVFSPVKKNCNNSPNFKKNEYSDHLVEMQDENNCFICYTNIFKSCKELQKYIEEGKEVINKIEEDTSEENPLLFREYISATHDIRVIMDGQFKLVKNYSRLYAKGIWYEWRDKLLLGLKEGLQNNLEGLKKDELIINDIKPVLNTCFPLIKLKFESLKEQLNHLRMIKEEINQCDQKELREVWSSISRVNEEIQRNVEKIEDINKNIYEIDNQLNKLSEKQIILDREIEEYKKATEANRCFEKEEIENIKRTLETLKTITGWEAKSFSQDTVVFIYLGVIETTFNFIQNNVSIKWNEDIKDKALPLISRIWYIATSIWSEFCLLKVRYPMLYNLTIEDGQPLLEITTKVFLPLYFLKIFVTFKLRYSIVYEYPNLSNNDFIDINVIYGNVNVSRISKIILDKVLTG</sequence>
<dbReference type="VEuPathDB" id="FungiDB:PNEJI1_001601"/>
<feature type="coiled-coil region" evidence="1">
    <location>
        <begin position="870"/>
        <end position="957"/>
    </location>
</feature>
<evidence type="ECO:0000313" key="4">
    <source>
        <dbReference type="EMBL" id="CCJ29052.1"/>
    </source>
</evidence>
<evidence type="ECO:0000256" key="2">
    <source>
        <dbReference type="SAM" id="MobiDB-lite"/>
    </source>
</evidence>
<dbReference type="Pfam" id="PF18210">
    <property type="entry name" value="Knl1_RWD_C"/>
    <property type="match status" value="1"/>
</dbReference>
<dbReference type="GO" id="GO:0007094">
    <property type="term" value="P:mitotic spindle assembly checkpoint signaling"/>
    <property type="evidence" value="ECO:0007669"/>
    <property type="project" value="TreeGrafter"/>
</dbReference>
<keyword evidence="1" id="KW-0175">Coiled coil</keyword>
<dbReference type="InParanoid" id="L0PA06"/>
<feature type="domain" description="Spc7 kinetochore protein" evidence="3">
    <location>
        <begin position="669"/>
        <end position="998"/>
    </location>
</feature>
<dbReference type="InterPro" id="IPR013253">
    <property type="entry name" value="Spc7_domain"/>
</dbReference>
<dbReference type="GO" id="GO:1990758">
    <property type="term" value="P:mitotic sister chromatid biorientation"/>
    <property type="evidence" value="ECO:0007669"/>
    <property type="project" value="TreeGrafter"/>
</dbReference>
<evidence type="ECO:0000259" key="3">
    <source>
        <dbReference type="SMART" id="SM00787"/>
    </source>
</evidence>
<dbReference type="AlphaFoldDB" id="L0PA06"/>